<dbReference type="InParanoid" id="A0A212F4A4"/>
<evidence type="ECO:0000256" key="1">
    <source>
        <dbReference type="ARBA" id="ARBA00004613"/>
    </source>
</evidence>
<keyword evidence="6" id="KW-1185">Reference proteome</keyword>
<sequence length="106" mass="11767">MFTVVSTITTVVSQDAMTAITPNRNSKNKTEECIRDCPVTPEYNPVCGSNGVTYDNPGRFLCAQECGVGEYPLVKIVSSCSSYDYLLLNCLFFMFSDVTLIRRGRC</sequence>
<reference evidence="5 6" key="1">
    <citation type="journal article" date="2011" name="Cell">
        <title>The monarch butterfly genome yields insights into long-distance migration.</title>
        <authorList>
            <person name="Zhan S."/>
            <person name="Merlin C."/>
            <person name="Boore J.L."/>
            <person name="Reppert S.M."/>
        </authorList>
    </citation>
    <scope>NUCLEOTIDE SEQUENCE [LARGE SCALE GENOMIC DNA]</scope>
    <source>
        <strain evidence="5">F-2</strain>
    </source>
</reference>
<dbReference type="Proteomes" id="UP000007151">
    <property type="component" value="Unassembled WGS sequence"/>
</dbReference>
<name>A0A212F4A4_DANPL</name>
<dbReference type="Gene3D" id="3.30.60.30">
    <property type="match status" value="1"/>
</dbReference>
<feature type="domain" description="Kazal-like" evidence="4">
    <location>
        <begin position="27"/>
        <end position="82"/>
    </location>
</feature>
<dbReference type="InterPro" id="IPR039932">
    <property type="entry name" value="Spink4-like"/>
</dbReference>
<dbReference type="InterPro" id="IPR002350">
    <property type="entry name" value="Kazal_dom"/>
</dbReference>
<keyword evidence="2" id="KW-0964">Secreted</keyword>
<dbReference type="PANTHER" id="PTHR21179:SF0">
    <property type="entry name" value="SERINE PROTEASE INHIBITOR KAZAL-TYPE 4"/>
    <property type="match status" value="1"/>
</dbReference>
<keyword evidence="5" id="KW-0646">Protease inhibitor</keyword>
<comment type="subcellular location">
    <subcellularLocation>
        <location evidence="1">Secreted</location>
    </subcellularLocation>
</comment>
<dbReference type="AlphaFoldDB" id="A0A212F4A4"/>
<dbReference type="PROSITE" id="PS51465">
    <property type="entry name" value="KAZAL_2"/>
    <property type="match status" value="1"/>
</dbReference>
<dbReference type="InterPro" id="IPR036058">
    <property type="entry name" value="Kazal_dom_sf"/>
</dbReference>
<accession>A0A212F4A4</accession>
<dbReference type="GO" id="GO:0004867">
    <property type="term" value="F:serine-type endopeptidase inhibitor activity"/>
    <property type="evidence" value="ECO:0007669"/>
    <property type="project" value="InterPro"/>
</dbReference>
<organism evidence="5 6">
    <name type="scientific">Danaus plexippus plexippus</name>
    <dbReference type="NCBI Taxonomy" id="278856"/>
    <lineage>
        <taxon>Eukaryota</taxon>
        <taxon>Metazoa</taxon>
        <taxon>Ecdysozoa</taxon>
        <taxon>Arthropoda</taxon>
        <taxon>Hexapoda</taxon>
        <taxon>Insecta</taxon>
        <taxon>Pterygota</taxon>
        <taxon>Neoptera</taxon>
        <taxon>Endopterygota</taxon>
        <taxon>Lepidoptera</taxon>
        <taxon>Glossata</taxon>
        <taxon>Ditrysia</taxon>
        <taxon>Papilionoidea</taxon>
        <taxon>Nymphalidae</taxon>
        <taxon>Danainae</taxon>
        <taxon>Danaini</taxon>
        <taxon>Danaina</taxon>
        <taxon>Danaus</taxon>
        <taxon>Danaus</taxon>
    </lineage>
</organism>
<dbReference type="GO" id="GO:0005576">
    <property type="term" value="C:extracellular region"/>
    <property type="evidence" value="ECO:0007669"/>
    <property type="project" value="UniProtKB-SubCell"/>
</dbReference>
<dbReference type="CDD" id="cd00104">
    <property type="entry name" value="KAZAL_FS"/>
    <property type="match status" value="1"/>
</dbReference>
<protein>
    <submittedName>
        <fullName evidence="5">Protease inhibitor 1</fullName>
    </submittedName>
</protein>
<dbReference type="KEGG" id="dpl:KGM_212263"/>
<evidence type="ECO:0000259" key="4">
    <source>
        <dbReference type="PROSITE" id="PS51465"/>
    </source>
</evidence>
<evidence type="ECO:0000256" key="2">
    <source>
        <dbReference type="ARBA" id="ARBA00022525"/>
    </source>
</evidence>
<evidence type="ECO:0000313" key="5">
    <source>
        <dbReference type="EMBL" id="OWR48565.1"/>
    </source>
</evidence>
<gene>
    <name evidence="5" type="ORF">KGM_212263</name>
</gene>
<dbReference type="FunCoup" id="A0A212F4A4">
    <property type="interactions" value="24"/>
</dbReference>
<dbReference type="Pfam" id="PF07648">
    <property type="entry name" value="Kazal_2"/>
    <property type="match status" value="1"/>
</dbReference>
<dbReference type="PANTHER" id="PTHR21179">
    <property type="entry name" value="SERINE-TYPE ENDOPEPTIDASE INHIBITOR"/>
    <property type="match status" value="1"/>
</dbReference>
<dbReference type="EMBL" id="AGBW02010413">
    <property type="protein sequence ID" value="OWR48565.1"/>
    <property type="molecule type" value="Genomic_DNA"/>
</dbReference>
<evidence type="ECO:0000256" key="3">
    <source>
        <dbReference type="ARBA" id="ARBA00023157"/>
    </source>
</evidence>
<proteinExistence type="predicted"/>
<evidence type="ECO:0000313" key="6">
    <source>
        <dbReference type="Proteomes" id="UP000007151"/>
    </source>
</evidence>
<comment type="caution">
    <text evidence="5">The sequence shown here is derived from an EMBL/GenBank/DDBJ whole genome shotgun (WGS) entry which is preliminary data.</text>
</comment>
<dbReference type="SUPFAM" id="SSF100895">
    <property type="entry name" value="Kazal-type serine protease inhibitors"/>
    <property type="match status" value="1"/>
</dbReference>
<keyword evidence="3" id="KW-1015">Disulfide bond</keyword>